<dbReference type="InterPro" id="IPR000683">
    <property type="entry name" value="Gfo/Idh/MocA-like_OxRdtase_N"/>
</dbReference>
<dbReference type="NCBIfam" id="TIGR01409">
    <property type="entry name" value="TAT_signal_seq"/>
    <property type="match status" value="1"/>
</dbReference>
<dbReference type="InterPro" id="IPR055170">
    <property type="entry name" value="GFO_IDH_MocA-like_dom"/>
</dbReference>
<name>A0A366H470_9BACT</name>
<evidence type="ECO:0000313" key="4">
    <source>
        <dbReference type="Proteomes" id="UP000253426"/>
    </source>
</evidence>
<dbReference type="AlphaFoldDB" id="A0A366H470"/>
<feature type="domain" description="GFO/IDH/MocA-like oxidoreductase" evidence="2">
    <location>
        <begin position="169"/>
        <end position="303"/>
    </location>
</feature>
<dbReference type="InterPro" id="IPR050463">
    <property type="entry name" value="Gfo/Idh/MocA_oxidrdct_glycsds"/>
</dbReference>
<dbReference type="PROSITE" id="PS51318">
    <property type="entry name" value="TAT"/>
    <property type="match status" value="1"/>
</dbReference>
<dbReference type="PANTHER" id="PTHR43818">
    <property type="entry name" value="BCDNA.GH03377"/>
    <property type="match status" value="1"/>
</dbReference>
<keyword evidence="4" id="KW-1185">Reference proteome</keyword>
<sequence length="399" mass="42763">MNTRRDFLKTSTTALAATISAKTAFGSQANSRIKVGVVGCGGRGTLIAKMFVENGYFEIGGAADYFEDKAATVARTYQLGKEKVFTGLQCTEKMIAQGGVDAIAIISPPYFHPVQAKAAVDAGLHVYLAKPMAVDVPGVQSIQASGEAARAKKKVFLIDFQSRTDSFFIEAMQRVHKGALGDLAFGEAKYMSGRLGAKGDDKTAEGRLQNWVFWKGLSGDIVVEQNIHTLDMMAWAFGNKGPLKVTGTCARRSRVDVGDCNDTFSAFIEYPNQVGVTFASRQFEASGAPGGITFDLYGSKGALFSEYGGNVMIRGGKDSFYRGGANKELYRTGISENMTAFHKAISSGDTSNPTLEPSITSNLTGIMVRQAAYGGKTVTWEEVLANKEVMTVNLEGLLS</sequence>
<feature type="domain" description="Gfo/Idh/MocA-like oxidoreductase N-terminal" evidence="1">
    <location>
        <begin position="33"/>
        <end position="158"/>
    </location>
</feature>
<dbReference type="InterPro" id="IPR019546">
    <property type="entry name" value="TAT_signal_bac_arc"/>
</dbReference>
<dbReference type="Gene3D" id="3.40.50.720">
    <property type="entry name" value="NAD(P)-binding Rossmann-like Domain"/>
    <property type="match status" value="1"/>
</dbReference>
<dbReference type="InterPro" id="IPR006311">
    <property type="entry name" value="TAT_signal"/>
</dbReference>
<dbReference type="Proteomes" id="UP000253426">
    <property type="component" value="Unassembled WGS sequence"/>
</dbReference>
<dbReference type="RefSeq" id="WP_113962091.1">
    <property type="nucleotide sequence ID" value="NZ_QNRR01000018.1"/>
</dbReference>
<accession>A0A366H470</accession>
<gene>
    <name evidence="3" type="ORF">DES53_11843</name>
</gene>
<reference evidence="3 4" key="1">
    <citation type="submission" date="2018-06" db="EMBL/GenBank/DDBJ databases">
        <title>Genomic Encyclopedia of Type Strains, Phase IV (KMG-IV): sequencing the most valuable type-strain genomes for metagenomic binning, comparative biology and taxonomic classification.</title>
        <authorList>
            <person name="Goeker M."/>
        </authorList>
    </citation>
    <scope>NUCLEOTIDE SEQUENCE [LARGE SCALE GENOMIC DNA]</scope>
    <source>
        <strain evidence="3 4">DSM 25532</strain>
    </source>
</reference>
<organism evidence="3 4">
    <name type="scientific">Roseimicrobium gellanilyticum</name>
    <dbReference type="NCBI Taxonomy" id="748857"/>
    <lineage>
        <taxon>Bacteria</taxon>
        <taxon>Pseudomonadati</taxon>
        <taxon>Verrucomicrobiota</taxon>
        <taxon>Verrucomicrobiia</taxon>
        <taxon>Verrucomicrobiales</taxon>
        <taxon>Verrucomicrobiaceae</taxon>
        <taxon>Roseimicrobium</taxon>
    </lineage>
</organism>
<dbReference type="SUPFAM" id="SSF55347">
    <property type="entry name" value="Glyceraldehyde-3-phosphate dehydrogenase-like, C-terminal domain"/>
    <property type="match status" value="1"/>
</dbReference>
<comment type="caution">
    <text evidence="3">The sequence shown here is derived from an EMBL/GenBank/DDBJ whole genome shotgun (WGS) entry which is preliminary data.</text>
</comment>
<dbReference type="Gene3D" id="3.30.360.10">
    <property type="entry name" value="Dihydrodipicolinate Reductase, domain 2"/>
    <property type="match status" value="1"/>
</dbReference>
<dbReference type="Pfam" id="PF01408">
    <property type="entry name" value="GFO_IDH_MocA"/>
    <property type="match status" value="1"/>
</dbReference>
<dbReference type="PANTHER" id="PTHR43818:SF5">
    <property type="entry name" value="OXIDOREDUCTASE FAMILY PROTEIN"/>
    <property type="match status" value="1"/>
</dbReference>
<dbReference type="GO" id="GO:0000166">
    <property type="term" value="F:nucleotide binding"/>
    <property type="evidence" value="ECO:0007669"/>
    <property type="project" value="InterPro"/>
</dbReference>
<dbReference type="EMBL" id="QNRR01000018">
    <property type="protein sequence ID" value="RBP36094.1"/>
    <property type="molecule type" value="Genomic_DNA"/>
</dbReference>
<dbReference type="OrthoDB" id="9815825at2"/>
<dbReference type="InterPro" id="IPR036291">
    <property type="entry name" value="NAD(P)-bd_dom_sf"/>
</dbReference>
<evidence type="ECO:0000313" key="3">
    <source>
        <dbReference type="EMBL" id="RBP36094.1"/>
    </source>
</evidence>
<proteinExistence type="predicted"/>
<evidence type="ECO:0000259" key="1">
    <source>
        <dbReference type="Pfam" id="PF01408"/>
    </source>
</evidence>
<dbReference type="Pfam" id="PF22725">
    <property type="entry name" value="GFO_IDH_MocA_C3"/>
    <property type="match status" value="1"/>
</dbReference>
<evidence type="ECO:0000259" key="2">
    <source>
        <dbReference type="Pfam" id="PF22725"/>
    </source>
</evidence>
<dbReference type="SUPFAM" id="SSF51735">
    <property type="entry name" value="NAD(P)-binding Rossmann-fold domains"/>
    <property type="match status" value="1"/>
</dbReference>
<protein>
    <submittedName>
        <fullName evidence="3">Secreted protein</fullName>
    </submittedName>
</protein>